<evidence type="ECO:0000256" key="5">
    <source>
        <dbReference type="ARBA" id="ARBA00023015"/>
    </source>
</evidence>
<dbReference type="PANTHER" id="PTHR32248:SF4">
    <property type="entry name" value="RNA POLYMERASE SIGMA-54 FACTOR"/>
    <property type="match status" value="1"/>
</dbReference>
<comment type="caution">
    <text evidence="11">The sequence shown here is derived from an EMBL/GenBank/DDBJ whole genome shotgun (WGS) entry which is preliminary data.</text>
</comment>
<dbReference type="AlphaFoldDB" id="A0A7X3IEM1"/>
<dbReference type="PIRSF" id="PIRSF000774">
    <property type="entry name" value="RpoN"/>
    <property type="match status" value="1"/>
</dbReference>
<name>A0A7X3IEM1_9BACL</name>
<dbReference type="GO" id="GO:0006352">
    <property type="term" value="P:DNA-templated transcription initiation"/>
    <property type="evidence" value="ECO:0007669"/>
    <property type="project" value="InterPro"/>
</dbReference>
<dbReference type="GO" id="GO:0016779">
    <property type="term" value="F:nucleotidyltransferase activity"/>
    <property type="evidence" value="ECO:0007669"/>
    <property type="project" value="UniProtKB-KW"/>
</dbReference>
<evidence type="ECO:0000256" key="1">
    <source>
        <dbReference type="ARBA" id="ARBA00008798"/>
    </source>
</evidence>
<keyword evidence="8" id="KW-0804">Transcription</keyword>
<dbReference type="GO" id="GO:0000428">
    <property type="term" value="C:DNA-directed RNA polymerase complex"/>
    <property type="evidence" value="ECO:0007669"/>
    <property type="project" value="UniProtKB-KW"/>
</dbReference>
<dbReference type="GO" id="GO:0001216">
    <property type="term" value="F:DNA-binding transcription activator activity"/>
    <property type="evidence" value="ECO:0007669"/>
    <property type="project" value="InterPro"/>
</dbReference>
<evidence type="ECO:0000259" key="9">
    <source>
        <dbReference type="Pfam" id="PF04552"/>
    </source>
</evidence>
<dbReference type="InterPro" id="IPR038709">
    <property type="entry name" value="RpoN_core-bd_sf"/>
</dbReference>
<dbReference type="PROSITE" id="PS00718">
    <property type="entry name" value="SIGMA54_2"/>
    <property type="match status" value="1"/>
</dbReference>
<evidence type="ECO:0000256" key="8">
    <source>
        <dbReference type="ARBA" id="ARBA00023163"/>
    </source>
</evidence>
<keyword evidence="12" id="KW-1185">Reference proteome</keyword>
<dbReference type="InterPro" id="IPR000394">
    <property type="entry name" value="RNA_pol_sigma_54"/>
</dbReference>
<feature type="domain" description="RNA polymerase sigma factor 54 DNA-binding" evidence="9">
    <location>
        <begin position="275"/>
        <end position="433"/>
    </location>
</feature>
<keyword evidence="3" id="KW-0808">Transferase</keyword>
<accession>A0A7X3IEM1</accession>
<organism evidence="11 12">
    <name type="scientific">Paenibacillus dendrobii</name>
    <dbReference type="NCBI Taxonomy" id="2691084"/>
    <lineage>
        <taxon>Bacteria</taxon>
        <taxon>Bacillati</taxon>
        <taxon>Bacillota</taxon>
        <taxon>Bacilli</taxon>
        <taxon>Bacillales</taxon>
        <taxon>Paenibacillaceae</taxon>
        <taxon>Paenibacillus</taxon>
    </lineage>
</organism>
<keyword evidence="6" id="KW-0731">Sigma factor</keyword>
<dbReference type="Pfam" id="PF00309">
    <property type="entry name" value="Sigma54_AID"/>
    <property type="match status" value="1"/>
</dbReference>
<dbReference type="GO" id="GO:0016987">
    <property type="term" value="F:sigma factor activity"/>
    <property type="evidence" value="ECO:0007669"/>
    <property type="project" value="UniProtKB-KW"/>
</dbReference>
<keyword evidence="7" id="KW-0238">DNA-binding</keyword>
<reference evidence="11 12" key="1">
    <citation type="submission" date="2019-12" db="EMBL/GenBank/DDBJ databases">
        <title>Paenibacillus sp. nov., an endophytic bacterium isolated from the stem of Dendrobium.</title>
        <authorList>
            <person name="Zhao R."/>
        </authorList>
    </citation>
    <scope>NUCLEOTIDE SEQUENCE [LARGE SCALE GENOMIC DNA]</scope>
    <source>
        <strain evidence="11 12">HJL G12</strain>
    </source>
</reference>
<gene>
    <name evidence="11" type="primary">rpoN</name>
    <name evidence="11" type="ORF">GRF59_00835</name>
</gene>
<evidence type="ECO:0000259" key="10">
    <source>
        <dbReference type="Pfam" id="PF04963"/>
    </source>
</evidence>
<dbReference type="Gene3D" id="1.10.10.60">
    <property type="entry name" value="Homeodomain-like"/>
    <property type="match status" value="1"/>
</dbReference>
<keyword evidence="4" id="KW-0548">Nucleotidyltransferase</keyword>
<dbReference type="PRINTS" id="PR00045">
    <property type="entry name" value="SIGMA54FCT"/>
</dbReference>
<dbReference type="GO" id="GO:0003677">
    <property type="term" value="F:DNA binding"/>
    <property type="evidence" value="ECO:0007669"/>
    <property type="project" value="UniProtKB-KW"/>
</dbReference>
<dbReference type="PROSITE" id="PS50044">
    <property type="entry name" value="SIGMA54_3"/>
    <property type="match status" value="1"/>
</dbReference>
<dbReference type="Pfam" id="PF04963">
    <property type="entry name" value="Sigma54_CBD"/>
    <property type="match status" value="1"/>
</dbReference>
<evidence type="ECO:0000313" key="12">
    <source>
        <dbReference type="Proteomes" id="UP000460318"/>
    </source>
</evidence>
<dbReference type="PANTHER" id="PTHR32248">
    <property type="entry name" value="RNA POLYMERASE SIGMA-54 FACTOR"/>
    <property type="match status" value="1"/>
</dbReference>
<evidence type="ECO:0000256" key="4">
    <source>
        <dbReference type="ARBA" id="ARBA00022695"/>
    </source>
</evidence>
<comment type="similarity">
    <text evidence="1">Belongs to the sigma-54 factor family.</text>
</comment>
<evidence type="ECO:0000256" key="3">
    <source>
        <dbReference type="ARBA" id="ARBA00022679"/>
    </source>
</evidence>
<dbReference type="Pfam" id="PF04552">
    <property type="entry name" value="Sigma54_DBD"/>
    <property type="match status" value="1"/>
</dbReference>
<proteinExistence type="inferred from homology"/>
<feature type="domain" description="RNA polymerase sigma factor 54 core-binding" evidence="10">
    <location>
        <begin position="77"/>
        <end position="261"/>
    </location>
</feature>
<dbReference type="InterPro" id="IPR007046">
    <property type="entry name" value="RNA_pol_sigma_54_core-bd"/>
</dbReference>
<evidence type="ECO:0000313" key="11">
    <source>
        <dbReference type="EMBL" id="MWV42163.1"/>
    </source>
</evidence>
<dbReference type="EMBL" id="WUBI01000001">
    <property type="protein sequence ID" value="MWV42163.1"/>
    <property type="molecule type" value="Genomic_DNA"/>
</dbReference>
<dbReference type="NCBIfam" id="TIGR02395">
    <property type="entry name" value="rpoN_sigma"/>
    <property type="match status" value="1"/>
</dbReference>
<keyword evidence="5" id="KW-0805">Transcription regulation</keyword>
<dbReference type="Proteomes" id="UP000460318">
    <property type="component" value="Unassembled WGS sequence"/>
</dbReference>
<dbReference type="RefSeq" id="WP_160495788.1">
    <property type="nucleotide sequence ID" value="NZ_WUBI01000001.1"/>
</dbReference>
<evidence type="ECO:0000256" key="2">
    <source>
        <dbReference type="ARBA" id="ARBA00022478"/>
    </source>
</evidence>
<protein>
    <submittedName>
        <fullName evidence="11">RNA polymerase factor sigma-54</fullName>
    </submittedName>
</protein>
<evidence type="ECO:0000256" key="7">
    <source>
        <dbReference type="ARBA" id="ARBA00023125"/>
    </source>
</evidence>
<keyword evidence="2" id="KW-0240">DNA-directed RNA polymerase</keyword>
<dbReference type="InterPro" id="IPR007634">
    <property type="entry name" value="RNA_pol_sigma_54_DNA-bd"/>
</dbReference>
<dbReference type="Gene3D" id="1.10.10.1330">
    <property type="entry name" value="RNA polymerase sigma-54 factor, core-binding domain"/>
    <property type="match status" value="1"/>
</dbReference>
<sequence>MIGYQLVQDQRLKLNITPELKQSIHILSLSGYELMQYLQEQALENPVLELASTMEFEVSRRRKARGNLVVQDPFWNVKQAQDTMEAKLESQLRLLSLPSEVYQTASFMAGNLSDDGYLDIVLADIGSQLNVSDAVVLKALDQLQSLEPAGIGGRNLRECLLLQITRDPEADPFAYEIVNRYLSELGNDNVGRIVADLKISKDQAMTATRYIRSLNPRPGLAIGAFEEQYIVPDAVIEGQGDHFMVSLHPSSAPRISINNEYREWVKLEQSAEAVSYVDHCLKSALWISRSIEMRKMTLLKVIYAMMEEQRGFLTGGVKGLIPMTLSTISSRLDMHESTVSRAVHDKFLLTPHGVFPLKYFFSAGLSTSDGGSASSRKVKARIKELIDSENKTSPYSDQKIVNLLFTEGVRLSRRTVTKYREELKILSSSSRRRTI</sequence>
<evidence type="ECO:0000256" key="6">
    <source>
        <dbReference type="ARBA" id="ARBA00023082"/>
    </source>
</evidence>